<dbReference type="AlphaFoldDB" id="A0AAD3HKW2"/>
<evidence type="ECO:0000313" key="3">
    <source>
        <dbReference type="Proteomes" id="UP001054857"/>
    </source>
</evidence>
<feature type="region of interest" description="Disordered" evidence="1">
    <location>
        <begin position="1"/>
        <end position="110"/>
    </location>
</feature>
<feature type="compositionally biased region" description="Low complexity" evidence="1">
    <location>
        <begin position="48"/>
        <end position="85"/>
    </location>
</feature>
<organism evidence="2 3">
    <name type="scientific">Astrephomene gubernaculifera</name>
    <dbReference type="NCBI Taxonomy" id="47775"/>
    <lineage>
        <taxon>Eukaryota</taxon>
        <taxon>Viridiplantae</taxon>
        <taxon>Chlorophyta</taxon>
        <taxon>core chlorophytes</taxon>
        <taxon>Chlorophyceae</taxon>
        <taxon>CS clade</taxon>
        <taxon>Chlamydomonadales</taxon>
        <taxon>Astrephomenaceae</taxon>
        <taxon>Astrephomene</taxon>
    </lineage>
</organism>
<reference evidence="2 3" key="1">
    <citation type="journal article" date="2021" name="Sci. Rep.">
        <title>Genome sequencing of the multicellular alga Astrephomene provides insights into convergent evolution of germ-soma differentiation.</title>
        <authorList>
            <person name="Yamashita S."/>
            <person name="Yamamoto K."/>
            <person name="Matsuzaki R."/>
            <person name="Suzuki S."/>
            <person name="Yamaguchi H."/>
            <person name="Hirooka S."/>
            <person name="Minakuchi Y."/>
            <person name="Miyagishima S."/>
            <person name="Kawachi M."/>
            <person name="Toyoda A."/>
            <person name="Nozaki H."/>
        </authorList>
    </citation>
    <scope>NUCLEOTIDE SEQUENCE [LARGE SCALE GENOMIC DNA]</scope>
    <source>
        <strain evidence="2 3">NIES-4017</strain>
    </source>
</reference>
<comment type="caution">
    <text evidence="2">The sequence shown here is derived from an EMBL/GenBank/DDBJ whole genome shotgun (WGS) entry which is preliminary data.</text>
</comment>
<evidence type="ECO:0000256" key="1">
    <source>
        <dbReference type="SAM" id="MobiDB-lite"/>
    </source>
</evidence>
<dbReference type="EMBL" id="BMAR01000007">
    <property type="protein sequence ID" value="GFR44105.1"/>
    <property type="molecule type" value="Genomic_DNA"/>
</dbReference>
<dbReference type="Proteomes" id="UP001054857">
    <property type="component" value="Unassembled WGS sequence"/>
</dbReference>
<accession>A0AAD3HKW2</accession>
<evidence type="ECO:0000313" key="2">
    <source>
        <dbReference type="EMBL" id="GFR44105.1"/>
    </source>
</evidence>
<feature type="non-terminal residue" evidence="2">
    <location>
        <position position="1"/>
    </location>
</feature>
<keyword evidence="3" id="KW-1185">Reference proteome</keyword>
<gene>
    <name evidence="2" type="ORF">Agub_g5267</name>
</gene>
<proteinExistence type="predicted"/>
<protein>
    <submittedName>
        <fullName evidence="2">Uncharacterized protein</fullName>
    </submittedName>
</protein>
<feature type="compositionally biased region" description="Polar residues" evidence="1">
    <location>
        <begin position="86"/>
        <end position="95"/>
    </location>
</feature>
<feature type="non-terminal residue" evidence="2">
    <location>
        <position position="110"/>
    </location>
</feature>
<name>A0AAD3HKW2_9CHLO</name>
<sequence>SCTRDRPMGQRDAVPRLNSKSSARSALEPVPEGAVAPSQGVPSLELVPNLASAAPGSGASGCPSNPFTAISTTTNNNNNNNSGTTAQAAPGSTCTPPDDAADLPLLQAPV</sequence>